<name>A0A4Y2LFS3_ARAVE</name>
<comment type="similarity">
    <text evidence="1">Belongs to the G-protein coupled receptor 2 family. Adhesion G-protein coupled receptor (ADGR) subfamily.</text>
</comment>
<dbReference type="Gene3D" id="3.80.10.10">
    <property type="entry name" value="Ribonuclease Inhibitor"/>
    <property type="match status" value="1"/>
</dbReference>
<evidence type="ECO:0000256" key="1">
    <source>
        <dbReference type="ARBA" id="ARBA00007343"/>
    </source>
</evidence>
<accession>A0A4Y2LFS3</accession>
<reference evidence="3 4" key="1">
    <citation type="journal article" date="2019" name="Sci. Rep.">
        <title>Orb-weaving spider Araneus ventricosus genome elucidates the spidroin gene catalogue.</title>
        <authorList>
            <person name="Kono N."/>
            <person name="Nakamura H."/>
            <person name="Ohtoshi R."/>
            <person name="Moran D.A.P."/>
            <person name="Shinohara A."/>
            <person name="Yoshida Y."/>
            <person name="Fujiwara M."/>
            <person name="Mori M."/>
            <person name="Tomita M."/>
            <person name="Arakawa K."/>
        </authorList>
    </citation>
    <scope>NUCLEOTIDE SEQUENCE [LARGE SCALE GENOMIC DNA]</scope>
</reference>
<dbReference type="InterPro" id="IPR032675">
    <property type="entry name" value="LRR_dom_sf"/>
</dbReference>
<dbReference type="PANTHER" id="PTHR45930">
    <property type="entry name" value="G-PROTEIN COUPLED RECEPTOR 124-LIKE PROTEIN"/>
    <property type="match status" value="1"/>
</dbReference>
<keyword evidence="4" id="KW-1185">Reference proteome</keyword>
<dbReference type="EMBL" id="BGPR01005656">
    <property type="protein sequence ID" value="GBN12187.1"/>
    <property type="molecule type" value="Genomic_DNA"/>
</dbReference>
<keyword evidence="2" id="KW-0675">Receptor</keyword>
<dbReference type="PANTHER" id="PTHR45930:SF4">
    <property type="entry name" value="ADHESION G PROTEIN-COUPLED RECEPTOR A3"/>
    <property type="match status" value="1"/>
</dbReference>
<gene>
    <name evidence="3" type="ORF">AVEN_131907_1</name>
</gene>
<sequence length="146" mass="16386">MPESGTPAARSFVKNEGAAIDGHLRLELPVLDKVFDNQIDTLSDDLFAEMPELGLKDLSGNRISTISQSVFGNLYNTIGRLLIGNNPVICDCRLQWCMTRYRNKPVGNCASPKGKKGKSFSVTDFKRFLILYMIYFGSAFFRDTDY</sequence>
<dbReference type="OrthoDB" id="546383at2759"/>
<organism evidence="3 4">
    <name type="scientific">Araneus ventricosus</name>
    <name type="common">Orbweaver spider</name>
    <name type="synonym">Epeira ventricosa</name>
    <dbReference type="NCBI Taxonomy" id="182803"/>
    <lineage>
        <taxon>Eukaryota</taxon>
        <taxon>Metazoa</taxon>
        <taxon>Ecdysozoa</taxon>
        <taxon>Arthropoda</taxon>
        <taxon>Chelicerata</taxon>
        <taxon>Arachnida</taxon>
        <taxon>Araneae</taxon>
        <taxon>Araneomorphae</taxon>
        <taxon>Entelegynae</taxon>
        <taxon>Araneoidea</taxon>
        <taxon>Araneidae</taxon>
        <taxon>Araneus</taxon>
    </lineage>
</organism>
<dbReference type="GO" id="GO:0005886">
    <property type="term" value="C:plasma membrane"/>
    <property type="evidence" value="ECO:0007669"/>
    <property type="project" value="TreeGrafter"/>
</dbReference>
<proteinExistence type="inferred from homology"/>
<protein>
    <recommendedName>
        <fullName evidence="5">LRRCT domain-containing protein</fullName>
    </recommendedName>
</protein>
<comment type="caution">
    <text evidence="3">The sequence shown here is derived from an EMBL/GenBank/DDBJ whole genome shotgun (WGS) entry which is preliminary data.</text>
</comment>
<dbReference type="GO" id="GO:0007166">
    <property type="term" value="P:cell surface receptor signaling pathway"/>
    <property type="evidence" value="ECO:0007669"/>
    <property type="project" value="TreeGrafter"/>
</dbReference>
<dbReference type="Proteomes" id="UP000499080">
    <property type="component" value="Unassembled WGS sequence"/>
</dbReference>
<dbReference type="InterPro" id="IPR051963">
    <property type="entry name" value="Adhesion_GPCR_A"/>
</dbReference>
<evidence type="ECO:0008006" key="5">
    <source>
        <dbReference type="Google" id="ProtNLM"/>
    </source>
</evidence>
<dbReference type="AlphaFoldDB" id="A0A4Y2LFS3"/>
<evidence type="ECO:0000313" key="3">
    <source>
        <dbReference type="EMBL" id="GBN12187.1"/>
    </source>
</evidence>
<evidence type="ECO:0000256" key="2">
    <source>
        <dbReference type="ARBA" id="ARBA00023170"/>
    </source>
</evidence>
<evidence type="ECO:0000313" key="4">
    <source>
        <dbReference type="Proteomes" id="UP000499080"/>
    </source>
</evidence>
<dbReference type="SUPFAM" id="SSF52058">
    <property type="entry name" value="L domain-like"/>
    <property type="match status" value="1"/>
</dbReference>